<keyword evidence="6" id="KW-1185">Reference proteome</keyword>
<dbReference type="InterPro" id="IPR013024">
    <property type="entry name" value="GGCT-like"/>
</dbReference>
<evidence type="ECO:0000256" key="4">
    <source>
        <dbReference type="PIRSR" id="PIRSR617939-2"/>
    </source>
</evidence>
<feature type="active site" description="Proton acceptor" evidence="3">
    <location>
        <position position="80"/>
    </location>
</feature>
<dbReference type="OrthoDB" id="2924818at2759"/>
<dbReference type="Pfam" id="PF13772">
    <property type="entry name" value="AIG2_2"/>
    <property type="match status" value="1"/>
</dbReference>
<dbReference type="eggNOG" id="ENOG502S3WQ">
    <property type="taxonomic scope" value="Eukaryota"/>
</dbReference>
<dbReference type="STRING" id="1109443.G4TVS1"/>
<protein>
    <recommendedName>
        <fullName evidence="1">gamma-glutamylcyclotransferase</fullName>
        <ecNumber evidence="1">4.3.2.9</ecNumber>
    </recommendedName>
</protein>
<comment type="caution">
    <text evidence="5">The sequence shown here is derived from an EMBL/GenBank/DDBJ whole genome shotgun (WGS) entry which is preliminary data.</text>
</comment>
<sequence>MTDSGNDLRLYFAYGSNLSLKQMEKRCPDSSKLGIAVLPQYRWGISCRGYANIYQSDEHVIYGVLYTLSAKDEKYLDRMEGVAIGCYDKFELEVIMYDDYISNRDNPVKRSALVYIDPRLEEGRPKEEYIGRMKAGLEDAQLPEGWVNTYILPLLY</sequence>
<feature type="binding site" evidence="4">
    <location>
        <position position="129"/>
    </location>
    <ligand>
        <name>substrate</name>
    </ligand>
</feature>
<dbReference type="HOGENOM" id="CLU_048475_1_2_1"/>
<accession>G4TVS1</accession>
<name>G4TVS1_SERID</name>
<dbReference type="InterPro" id="IPR036568">
    <property type="entry name" value="GGCT-like_sf"/>
</dbReference>
<evidence type="ECO:0000256" key="1">
    <source>
        <dbReference type="ARBA" id="ARBA00012346"/>
    </source>
</evidence>
<evidence type="ECO:0000256" key="3">
    <source>
        <dbReference type="PIRSR" id="PIRSR617939-1"/>
    </source>
</evidence>
<dbReference type="PANTHER" id="PTHR12935:SF0">
    <property type="entry name" value="GAMMA-GLUTAMYLCYCLOTRANSFERASE"/>
    <property type="match status" value="1"/>
</dbReference>
<dbReference type="InParanoid" id="G4TVS1"/>
<feature type="binding site" evidence="4">
    <location>
        <begin position="11"/>
        <end position="16"/>
    </location>
    <ligand>
        <name>substrate</name>
    </ligand>
</feature>
<dbReference type="Gene3D" id="3.10.490.10">
    <property type="entry name" value="Gamma-glutamyl cyclotransferase-like"/>
    <property type="match status" value="1"/>
</dbReference>
<dbReference type="CDD" id="cd06661">
    <property type="entry name" value="GGCT_like"/>
    <property type="match status" value="1"/>
</dbReference>
<dbReference type="GO" id="GO:0003839">
    <property type="term" value="F:gamma-glutamylcyclotransferase activity"/>
    <property type="evidence" value="ECO:0007669"/>
    <property type="project" value="UniProtKB-EC"/>
</dbReference>
<keyword evidence="2" id="KW-0456">Lyase</keyword>
<evidence type="ECO:0000313" key="6">
    <source>
        <dbReference type="Proteomes" id="UP000007148"/>
    </source>
</evidence>
<evidence type="ECO:0000313" key="5">
    <source>
        <dbReference type="EMBL" id="CCA75414.1"/>
    </source>
</evidence>
<dbReference type="EMBL" id="CAFZ01000446">
    <property type="protein sequence ID" value="CCA75414.1"/>
    <property type="molecule type" value="Genomic_DNA"/>
</dbReference>
<dbReference type="EC" id="4.3.2.9" evidence="1"/>
<dbReference type="Proteomes" id="UP000007148">
    <property type="component" value="Unassembled WGS sequence"/>
</dbReference>
<proteinExistence type="predicted"/>
<dbReference type="SUPFAM" id="SSF110857">
    <property type="entry name" value="Gamma-glutamyl cyclotransferase-like"/>
    <property type="match status" value="1"/>
</dbReference>
<dbReference type="OMA" id="MNTHAPD"/>
<gene>
    <name evidence="5" type="ORF">PIIN_09397</name>
</gene>
<dbReference type="InterPro" id="IPR017939">
    <property type="entry name" value="G-Glutamylcylcotransferase"/>
</dbReference>
<dbReference type="AlphaFoldDB" id="G4TVS1"/>
<reference evidence="5 6" key="1">
    <citation type="journal article" date="2011" name="PLoS Pathog.">
        <title>Endophytic Life Strategies Decoded by Genome and Transcriptome Analyses of the Mutualistic Root Symbiont Piriformospora indica.</title>
        <authorList>
            <person name="Zuccaro A."/>
            <person name="Lahrmann U."/>
            <person name="Guldener U."/>
            <person name="Langen G."/>
            <person name="Pfiffi S."/>
            <person name="Biedenkopf D."/>
            <person name="Wong P."/>
            <person name="Samans B."/>
            <person name="Grimm C."/>
            <person name="Basiewicz M."/>
            <person name="Murat C."/>
            <person name="Martin F."/>
            <person name="Kogel K.H."/>
        </authorList>
    </citation>
    <scope>NUCLEOTIDE SEQUENCE [LARGE SCALE GENOMIC DNA]</scope>
    <source>
        <strain evidence="5 6">DSM 11827</strain>
    </source>
</reference>
<organism evidence="5 6">
    <name type="scientific">Serendipita indica (strain DSM 11827)</name>
    <name type="common">Root endophyte fungus</name>
    <name type="synonym">Piriformospora indica</name>
    <dbReference type="NCBI Taxonomy" id="1109443"/>
    <lineage>
        <taxon>Eukaryota</taxon>
        <taxon>Fungi</taxon>
        <taxon>Dikarya</taxon>
        <taxon>Basidiomycota</taxon>
        <taxon>Agaricomycotina</taxon>
        <taxon>Agaricomycetes</taxon>
        <taxon>Sebacinales</taxon>
        <taxon>Serendipitaceae</taxon>
        <taxon>Serendipita</taxon>
    </lineage>
</organism>
<evidence type="ECO:0000256" key="2">
    <source>
        <dbReference type="ARBA" id="ARBA00023239"/>
    </source>
</evidence>
<dbReference type="PANTHER" id="PTHR12935">
    <property type="entry name" value="GAMMA-GLUTAMYLCYCLOTRANSFERASE"/>
    <property type="match status" value="1"/>
</dbReference>